<sequence length="178" mass="19964">MHFLWHFPSFFSDREACGGATASAPDTPASPLFAPAQLSRFFFLRGVEFLFAGFSDVVVLGLQGGRGARTPHLSFLPSLSFPAKVFLWYLLRRLRRRQMEGNFYISGSVIKRELRSNYGRLYAKCREEAAAYGRCIEAGQVNRNLAQGLCGEERRALRACVDAQGAALKQQHQQATRQ</sequence>
<protein>
    <submittedName>
        <fullName evidence="1">Uncharacterized protein</fullName>
    </submittedName>
</protein>
<comment type="caution">
    <text evidence="1">The sequence shown here is derived from an EMBL/GenBank/DDBJ whole genome shotgun (WGS) entry which is preliminary data.</text>
</comment>
<dbReference type="Proteomes" id="UP000284403">
    <property type="component" value="Unassembled WGS sequence"/>
</dbReference>
<dbReference type="AlphaFoldDB" id="A0A422PYI6"/>
<evidence type="ECO:0000313" key="2">
    <source>
        <dbReference type="Proteomes" id="UP000284403"/>
    </source>
</evidence>
<accession>A0A422PYI6</accession>
<dbReference type="OrthoDB" id="3821113at2759"/>
<gene>
    <name evidence="1" type="ORF">Tco025E_03118</name>
</gene>
<dbReference type="EMBL" id="MKKU01000129">
    <property type="protein sequence ID" value="RNF22803.1"/>
    <property type="molecule type" value="Genomic_DNA"/>
</dbReference>
<reference evidence="1 2" key="1">
    <citation type="journal article" date="2018" name="BMC Genomics">
        <title>Genomic comparison of Trypanosoma conorhini and Trypanosoma rangeli to Trypanosoma cruzi strains of high and low virulence.</title>
        <authorList>
            <person name="Bradwell K.R."/>
            <person name="Koparde V.N."/>
            <person name="Matveyev A.V."/>
            <person name="Serrano M.G."/>
            <person name="Alves J.M."/>
            <person name="Parikh H."/>
            <person name="Huang B."/>
            <person name="Lee V."/>
            <person name="Espinosa-Alvarez O."/>
            <person name="Ortiz P.A."/>
            <person name="Costa-Martins A.G."/>
            <person name="Teixeira M.M."/>
            <person name="Buck G.A."/>
        </authorList>
    </citation>
    <scope>NUCLEOTIDE SEQUENCE [LARGE SCALE GENOMIC DNA]</scope>
    <source>
        <strain evidence="1 2">025E</strain>
    </source>
</reference>
<name>A0A422PYI6_9TRYP</name>
<keyword evidence="2" id="KW-1185">Reference proteome</keyword>
<dbReference type="GeneID" id="40316729"/>
<organism evidence="1 2">
    <name type="scientific">Trypanosoma conorhini</name>
    <dbReference type="NCBI Taxonomy" id="83891"/>
    <lineage>
        <taxon>Eukaryota</taxon>
        <taxon>Discoba</taxon>
        <taxon>Euglenozoa</taxon>
        <taxon>Kinetoplastea</taxon>
        <taxon>Metakinetoplastina</taxon>
        <taxon>Trypanosomatida</taxon>
        <taxon>Trypanosomatidae</taxon>
        <taxon>Trypanosoma</taxon>
    </lineage>
</organism>
<proteinExistence type="predicted"/>
<evidence type="ECO:0000313" key="1">
    <source>
        <dbReference type="EMBL" id="RNF22803.1"/>
    </source>
</evidence>
<dbReference type="RefSeq" id="XP_029229964.1">
    <property type="nucleotide sequence ID" value="XM_029370040.1"/>
</dbReference>